<dbReference type="PRINTS" id="PR00463">
    <property type="entry name" value="EP450I"/>
</dbReference>
<keyword evidence="7" id="KW-0503">Monooxygenase</keyword>
<evidence type="ECO:0008006" key="11">
    <source>
        <dbReference type="Google" id="ProtNLM"/>
    </source>
</evidence>
<feature type="transmembrane region" description="Helical" evidence="8">
    <location>
        <begin position="20"/>
        <end position="41"/>
    </location>
</feature>
<protein>
    <recommendedName>
        <fullName evidence="11">Pisatin demethylase</fullName>
    </recommendedName>
</protein>
<evidence type="ECO:0000313" key="10">
    <source>
        <dbReference type="Proteomes" id="UP000237441"/>
    </source>
</evidence>
<evidence type="ECO:0000256" key="5">
    <source>
        <dbReference type="ARBA" id="ARBA00023004"/>
    </source>
</evidence>
<evidence type="ECO:0000256" key="6">
    <source>
        <dbReference type="PIRSR" id="PIRSR602401-1"/>
    </source>
</evidence>
<evidence type="ECO:0000256" key="8">
    <source>
        <dbReference type="SAM" id="Phobius"/>
    </source>
</evidence>
<dbReference type="PROSITE" id="PS00086">
    <property type="entry name" value="CYTOCHROME_P450"/>
    <property type="match status" value="1"/>
</dbReference>
<keyword evidence="8" id="KW-0472">Membrane</keyword>
<evidence type="ECO:0000256" key="2">
    <source>
        <dbReference type="ARBA" id="ARBA00010617"/>
    </source>
</evidence>
<dbReference type="GO" id="GO:0005506">
    <property type="term" value="F:iron ion binding"/>
    <property type="evidence" value="ECO:0007669"/>
    <property type="project" value="InterPro"/>
</dbReference>
<dbReference type="PRINTS" id="PR00385">
    <property type="entry name" value="P450"/>
</dbReference>
<dbReference type="InterPro" id="IPR001128">
    <property type="entry name" value="Cyt_P450"/>
</dbReference>
<name>A0A2S7Y8A8_BEABA</name>
<dbReference type="EMBL" id="JRHA01000003">
    <property type="protein sequence ID" value="PQK12381.1"/>
    <property type="molecule type" value="Genomic_DNA"/>
</dbReference>
<dbReference type="Proteomes" id="UP000237441">
    <property type="component" value="Unassembled WGS sequence"/>
</dbReference>
<dbReference type="InterPro" id="IPR002401">
    <property type="entry name" value="Cyt_P450_E_grp-I"/>
</dbReference>
<sequence>MGNMSVIMAIESAYLLRYPLGAIVLALATLLMAVITHRLFLGPFSHIPGPRLAAVSNIWYAYHARNGTTAAIAKRLHRRYGPVVRVGPKEVWFNTKEAYDHIYSTGIRGYEKSDFYLATALTRPRIDWRLHASFDDNLDLLSETDMNRYRLQRRLIGRVYRTANAVRHEQAVDKVMDEVIRKFDSIDGAEIDLKEWMHIISVESLGAMVLSWSPGMIKAGTDRATSYQSYLGWRRKSVFGLFPLIVKLEVNYKWVGRLFGIVWGVTYQTPKGFKPFFPEVARKVARRIKNKSNPTSSQREDLLTDLINLHKDKPEFTESYLRKMAITNFGAGHETLASTLIAIMAMLGTHPEVQATATHEIRCQNAAKSRKPGSNISYADALELVYTRAVIREAMRLYPVISMSLPRVVPLHGSGLQLYGLRIPPGATVGCNPVSLHRNEDICGPDPDKFDPRRWLAGSGTPDNIRALERYSLSWGGGSRTCPGRHVAEMIVLKCVVRLLDRFEVRAAVPPPEDQGPTYFLAMLTGVRASFVPLEEYRMKQR</sequence>
<comment type="cofactor">
    <cofactor evidence="1 6">
        <name>heme</name>
        <dbReference type="ChEBI" id="CHEBI:30413"/>
    </cofactor>
</comment>
<keyword evidence="7" id="KW-0560">Oxidoreductase</keyword>
<keyword evidence="5 6" id="KW-0408">Iron</keyword>
<dbReference type="PANTHER" id="PTHR24305:SF232">
    <property type="entry name" value="P450, PUTATIVE (EUROFUNG)-RELATED"/>
    <property type="match status" value="1"/>
</dbReference>
<dbReference type="Pfam" id="PF00067">
    <property type="entry name" value="p450"/>
    <property type="match status" value="1"/>
</dbReference>
<accession>A0A2S7Y8A8</accession>
<feature type="binding site" description="axial binding residue" evidence="6">
    <location>
        <position position="482"/>
    </location>
    <ligand>
        <name>heme</name>
        <dbReference type="ChEBI" id="CHEBI:30413"/>
    </ligand>
    <ligandPart>
        <name>Fe</name>
        <dbReference type="ChEBI" id="CHEBI:18248"/>
    </ligandPart>
</feature>
<organism evidence="9 10">
    <name type="scientific">Beauveria bassiana</name>
    <name type="common">White muscardine disease fungus</name>
    <name type="synonym">Tritirachium shiotae</name>
    <dbReference type="NCBI Taxonomy" id="176275"/>
    <lineage>
        <taxon>Eukaryota</taxon>
        <taxon>Fungi</taxon>
        <taxon>Dikarya</taxon>
        <taxon>Ascomycota</taxon>
        <taxon>Pezizomycotina</taxon>
        <taxon>Sordariomycetes</taxon>
        <taxon>Hypocreomycetidae</taxon>
        <taxon>Hypocreales</taxon>
        <taxon>Cordycipitaceae</taxon>
        <taxon>Beauveria</taxon>
    </lineage>
</organism>
<reference evidence="9 10" key="1">
    <citation type="submission" date="2016-07" db="EMBL/GenBank/DDBJ databases">
        <title>Comparative genomics of the entomopathogenic fungus Beauveria bassiana.</title>
        <authorList>
            <person name="Valero Jimenez C.A."/>
            <person name="Zwaan B.J."/>
            <person name="Van Kan J.A."/>
            <person name="Takken W."/>
            <person name="Debets A.J."/>
            <person name="Schoustra S.E."/>
            <person name="Koenraadt C.J."/>
        </authorList>
    </citation>
    <scope>NUCLEOTIDE SEQUENCE [LARGE SCALE GENOMIC DNA]</scope>
    <source>
        <strain evidence="9 10">ARSEF 8028</strain>
    </source>
</reference>
<evidence type="ECO:0000256" key="4">
    <source>
        <dbReference type="ARBA" id="ARBA00022723"/>
    </source>
</evidence>
<evidence type="ECO:0000256" key="1">
    <source>
        <dbReference type="ARBA" id="ARBA00001971"/>
    </source>
</evidence>
<dbReference type="OrthoDB" id="3934656at2759"/>
<dbReference type="InterPro" id="IPR017972">
    <property type="entry name" value="Cyt_P450_CS"/>
</dbReference>
<comment type="caution">
    <text evidence="9">The sequence shown here is derived from an EMBL/GenBank/DDBJ whole genome shotgun (WGS) entry which is preliminary data.</text>
</comment>
<dbReference type="GO" id="GO:0016705">
    <property type="term" value="F:oxidoreductase activity, acting on paired donors, with incorporation or reduction of molecular oxygen"/>
    <property type="evidence" value="ECO:0007669"/>
    <property type="project" value="InterPro"/>
</dbReference>
<dbReference type="AlphaFoldDB" id="A0A2S7Y8A8"/>
<dbReference type="SUPFAM" id="SSF48264">
    <property type="entry name" value="Cytochrome P450"/>
    <property type="match status" value="1"/>
</dbReference>
<comment type="similarity">
    <text evidence="2 7">Belongs to the cytochrome P450 family.</text>
</comment>
<keyword evidence="8" id="KW-1133">Transmembrane helix</keyword>
<dbReference type="Gene3D" id="1.10.630.10">
    <property type="entry name" value="Cytochrome P450"/>
    <property type="match status" value="1"/>
</dbReference>
<dbReference type="PANTHER" id="PTHR24305">
    <property type="entry name" value="CYTOCHROME P450"/>
    <property type="match status" value="1"/>
</dbReference>
<dbReference type="InterPro" id="IPR036396">
    <property type="entry name" value="Cyt_P450_sf"/>
</dbReference>
<gene>
    <name evidence="9" type="ORF">BB8028_0003g09980</name>
</gene>
<evidence type="ECO:0000256" key="3">
    <source>
        <dbReference type="ARBA" id="ARBA00022617"/>
    </source>
</evidence>
<dbReference type="GO" id="GO:0004497">
    <property type="term" value="F:monooxygenase activity"/>
    <property type="evidence" value="ECO:0007669"/>
    <property type="project" value="UniProtKB-KW"/>
</dbReference>
<evidence type="ECO:0000313" key="9">
    <source>
        <dbReference type="EMBL" id="PQK12381.1"/>
    </source>
</evidence>
<keyword evidence="4 6" id="KW-0479">Metal-binding</keyword>
<proteinExistence type="inferred from homology"/>
<evidence type="ECO:0000256" key="7">
    <source>
        <dbReference type="RuleBase" id="RU000461"/>
    </source>
</evidence>
<keyword evidence="3 6" id="KW-0349">Heme</keyword>
<keyword evidence="8" id="KW-0812">Transmembrane</keyword>
<dbReference type="InterPro" id="IPR050121">
    <property type="entry name" value="Cytochrome_P450_monoxygenase"/>
</dbReference>
<dbReference type="GO" id="GO:0020037">
    <property type="term" value="F:heme binding"/>
    <property type="evidence" value="ECO:0007669"/>
    <property type="project" value="InterPro"/>
</dbReference>